<organism evidence="2">
    <name type="scientific">hydrothermal vent metagenome</name>
    <dbReference type="NCBI Taxonomy" id="652676"/>
    <lineage>
        <taxon>unclassified sequences</taxon>
        <taxon>metagenomes</taxon>
        <taxon>ecological metagenomes</taxon>
    </lineage>
</organism>
<dbReference type="Pfam" id="PF13432">
    <property type="entry name" value="TPR_16"/>
    <property type="match status" value="2"/>
</dbReference>
<dbReference type="PANTHER" id="PTHR12558:SF13">
    <property type="entry name" value="CELL DIVISION CYCLE PROTEIN 27 HOMOLOG"/>
    <property type="match status" value="1"/>
</dbReference>
<sequence length="566" mass="65026">MGGSQAFSQGKHYRPSKKQLKEQRLTEQKNYQEADLFARAITYKETGRPKQADSLLSLVLKINPKDDAANYEKARLLSAYGKNKEALVLAGKAVKQDSTNKWYQVLYANLSKANGDYKNYLNTYKKLCKKEPGNLRFQNELAYAYYFTGDYKHAVQTYRTVQMLMGINPQLTKQIADLYLRLNEKDSALVQYEQLVKYNPENARAYAMLAEFASKQSLPKTAEWAYRQIIRLNPQDPYVHISLADFYRKNGKPSKSFDELKKGFSNPKLDTKTKVNLLLNYYSGQLTNNQKAQALELSEVIKSANPDDSLADSFYASMLYENKKYKEARPLFRKLLVNNQNNYNYWEQLLFSDLYLNDNKALEDDATVAIIHFPQKPIPYFLGGVAAFQLKKFKDAKAFLEKSKALAVGNNALLENINSTLGDTYHELKENSAAYKAYDEALRLNSENTIVLNNYAYYLALDGVRLDKAASLAKKAVNLDPYNQNNLDTYAWVLYKQKKYNQALKWEQKALDNGGRTSGVVVEHYGDILYRLGKHKEALIQWKKAARLKDHSKLLKKKIKTGKLYE</sequence>
<gene>
    <name evidence="2" type="ORF">MNBD_BACTEROID07-1305</name>
</gene>
<reference evidence="2" key="1">
    <citation type="submission" date="2018-06" db="EMBL/GenBank/DDBJ databases">
        <authorList>
            <person name="Zhirakovskaya E."/>
        </authorList>
    </citation>
    <scope>NUCLEOTIDE SEQUENCE</scope>
</reference>
<accession>A0A3B0USE7</accession>
<dbReference type="SMART" id="SM00028">
    <property type="entry name" value="TPR"/>
    <property type="match status" value="9"/>
</dbReference>
<protein>
    <submittedName>
        <fullName evidence="2">Uncharacterized protein</fullName>
    </submittedName>
</protein>
<dbReference type="Pfam" id="PF12895">
    <property type="entry name" value="ANAPC3"/>
    <property type="match status" value="1"/>
</dbReference>
<feature type="region of interest" description="Disordered" evidence="1">
    <location>
        <begin position="1"/>
        <end position="23"/>
    </location>
</feature>
<dbReference type="SUPFAM" id="SSF48452">
    <property type="entry name" value="TPR-like"/>
    <property type="match status" value="1"/>
</dbReference>
<evidence type="ECO:0000256" key="1">
    <source>
        <dbReference type="SAM" id="MobiDB-lite"/>
    </source>
</evidence>
<dbReference type="Gene3D" id="1.25.40.10">
    <property type="entry name" value="Tetratricopeptide repeat domain"/>
    <property type="match status" value="2"/>
</dbReference>
<dbReference type="AlphaFoldDB" id="A0A3B0USE7"/>
<name>A0A3B0USE7_9ZZZZ</name>
<proteinExistence type="predicted"/>
<dbReference type="PANTHER" id="PTHR12558">
    <property type="entry name" value="CELL DIVISION CYCLE 16,23,27"/>
    <property type="match status" value="1"/>
</dbReference>
<dbReference type="Pfam" id="PF13181">
    <property type="entry name" value="TPR_8"/>
    <property type="match status" value="2"/>
</dbReference>
<dbReference type="InterPro" id="IPR011990">
    <property type="entry name" value="TPR-like_helical_dom_sf"/>
</dbReference>
<evidence type="ECO:0000313" key="2">
    <source>
        <dbReference type="EMBL" id="VAW29222.1"/>
    </source>
</evidence>
<dbReference type="EMBL" id="UOET01000338">
    <property type="protein sequence ID" value="VAW29222.1"/>
    <property type="molecule type" value="Genomic_DNA"/>
</dbReference>
<dbReference type="PROSITE" id="PS50005">
    <property type="entry name" value="TPR"/>
    <property type="match status" value="2"/>
</dbReference>
<dbReference type="InterPro" id="IPR019734">
    <property type="entry name" value="TPR_rpt"/>
</dbReference>